<dbReference type="EMBL" id="LR134406">
    <property type="protein sequence ID" value="VEH71487.1"/>
    <property type="molecule type" value="Genomic_DNA"/>
</dbReference>
<protein>
    <submittedName>
        <fullName evidence="1">Protein of uncharacterized function (DUF3039)</fullName>
    </submittedName>
</protein>
<proteinExistence type="predicted"/>
<dbReference type="GeneID" id="64408224"/>
<dbReference type="InterPro" id="IPR021400">
    <property type="entry name" value="DUF3039"/>
</dbReference>
<organism evidence="1 2">
    <name type="scientific">Arachnia propionica</name>
    <dbReference type="NCBI Taxonomy" id="1750"/>
    <lineage>
        <taxon>Bacteria</taxon>
        <taxon>Bacillati</taxon>
        <taxon>Actinomycetota</taxon>
        <taxon>Actinomycetes</taxon>
        <taxon>Propionibacteriales</taxon>
        <taxon>Propionibacteriaceae</taxon>
        <taxon>Arachnia</taxon>
    </lineage>
</organism>
<gene>
    <name evidence="1" type="ORF">NCTC12967_02809</name>
</gene>
<evidence type="ECO:0000313" key="2">
    <source>
        <dbReference type="Proteomes" id="UP000273044"/>
    </source>
</evidence>
<evidence type="ECO:0000313" key="1">
    <source>
        <dbReference type="EMBL" id="VEH71487.1"/>
    </source>
</evidence>
<reference evidence="1 2" key="1">
    <citation type="submission" date="2018-12" db="EMBL/GenBank/DDBJ databases">
        <authorList>
            <consortium name="Pathogen Informatics"/>
        </authorList>
    </citation>
    <scope>NUCLEOTIDE SEQUENCE [LARGE SCALE GENOMIC DNA]</scope>
    <source>
        <strain evidence="1 2">NCTC12967</strain>
    </source>
</reference>
<accession>A0A3S4UWI2</accession>
<dbReference type="AlphaFoldDB" id="A0A3S4UWI2"/>
<dbReference type="RefSeq" id="WP_159424542.1">
    <property type="nucleotide sequence ID" value="NZ_CAUVFX010000014.1"/>
</dbReference>
<dbReference type="Pfam" id="PF11238">
    <property type="entry name" value="DUF3039"/>
    <property type="match status" value="1"/>
</dbReference>
<name>A0A3S4UWI2_9ACTN</name>
<dbReference type="Proteomes" id="UP000273044">
    <property type="component" value="Chromosome"/>
</dbReference>
<sequence>MRIDSIEHPLIADAIRRFAKGLPDRHQEASKQLGRAVFEVRSRTGAAWRGAAVLDEHGDPWLVWAAPHDKFHAQVCDVLKNLDRWMPTAAEYKLRDRDAEANRLSVWHKETIAFFCQAVAEAVNTGKDTFSFPGYDHNTHLTLSIALEHDAPTGAPETDSSLVTLQLRLGGSCDSFIQLVLPVLQPDISLIDSTYTQNGDLELWVSVSQAKLFQLLAAVGISDGEIDPNPPCTPPSHLHYVGCHYLSEALVIGAATRAVCGLWFVPTRDESADLPLCPECERRKPVAQAAAALIESLRDQRIQGS</sequence>
<keyword evidence="2" id="KW-1185">Reference proteome</keyword>